<keyword evidence="3" id="KW-1185">Reference proteome</keyword>
<dbReference type="EMBL" id="MU251249">
    <property type="protein sequence ID" value="KAG9255944.1"/>
    <property type="molecule type" value="Genomic_DNA"/>
</dbReference>
<keyword evidence="1" id="KW-0812">Transmembrane</keyword>
<sequence>MSFELTASLLASAKSAANLTTSLLTTSQRHIGLGFSFLIQSQSKKRQIQQRARHTGCSEIMSVLTSVMGACCSGSFVWAGMLRAPLFMATSSQAFSEASRAMVAWASPSHTHCVKSRSNRPLAADVPVRGIVRCILAAYTPVLLLSLVCLARICAVGG</sequence>
<reference evidence="2" key="1">
    <citation type="journal article" date="2021" name="IMA Fungus">
        <title>Genomic characterization of three marine fungi, including Emericellopsis atlantica sp. nov. with signatures of a generalist lifestyle and marine biomass degradation.</title>
        <authorList>
            <person name="Hagestad O.C."/>
            <person name="Hou L."/>
            <person name="Andersen J.H."/>
            <person name="Hansen E.H."/>
            <person name="Altermark B."/>
            <person name="Li C."/>
            <person name="Kuhnert E."/>
            <person name="Cox R.J."/>
            <person name="Crous P.W."/>
            <person name="Spatafora J.W."/>
            <person name="Lail K."/>
            <person name="Amirebrahimi M."/>
            <person name="Lipzen A."/>
            <person name="Pangilinan J."/>
            <person name="Andreopoulos W."/>
            <person name="Hayes R.D."/>
            <person name="Ng V."/>
            <person name="Grigoriev I.V."/>
            <person name="Jackson S.A."/>
            <person name="Sutton T.D.S."/>
            <person name="Dobson A.D.W."/>
            <person name="Rama T."/>
        </authorList>
    </citation>
    <scope>NUCLEOTIDE SEQUENCE</scope>
    <source>
        <strain evidence="2">TS7</strain>
    </source>
</reference>
<evidence type="ECO:0000313" key="3">
    <source>
        <dbReference type="Proteomes" id="UP000887229"/>
    </source>
</evidence>
<keyword evidence="1" id="KW-0472">Membrane</keyword>
<dbReference type="Proteomes" id="UP000887229">
    <property type="component" value="Unassembled WGS sequence"/>
</dbReference>
<dbReference type="AlphaFoldDB" id="A0A9P8CQI0"/>
<evidence type="ECO:0000313" key="2">
    <source>
        <dbReference type="EMBL" id="KAG9255944.1"/>
    </source>
</evidence>
<feature type="transmembrane region" description="Helical" evidence="1">
    <location>
        <begin position="130"/>
        <end position="155"/>
    </location>
</feature>
<feature type="transmembrane region" description="Helical" evidence="1">
    <location>
        <begin position="60"/>
        <end position="81"/>
    </location>
</feature>
<proteinExistence type="predicted"/>
<dbReference type="RefSeq" id="XP_046119868.1">
    <property type="nucleotide sequence ID" value="XM_046260441.1"/>
</dbReference>
<accession>A0A9P8CQI0</accession>
<dbReference type="GeneID" id="70291344"/>
<gene>
    <name evidence="2" type="ORF">F5Z01DRAFT_526211</name>
</gene>
<name>A0A9P8CQI0_9HYPO</name>
<comment type="caution">
    <text evidence="2">The sequence shown here is derived from an EMBL/GenBank/DDBJ whole genome shotgun (WGS) entry which is preliminary data.</text>
</comment>
<keyword evidence="1" id="KW-1133">Transmembrane helix</keyword>
<organism evidence="2 3">
    <name type="scientific">Emericellopsis atlantica</name>
    <dbReference type="NCBI Taxonomy" id="2614577"/>
    <lineage>
        <taxon>Eukaryota</taxon>
        <taxon>Fungi</taxon>
        <taxon>Dikarya</taxon>
        <taxon>Ascomycota</taxon>
        <taxon>Pezizomycotina</taxon>
        <taxon>Sordariomycetes</taxon>
        <taxon>Hypocreomycetidae</taxon>
        <taxon>Hypocreales</taxon>
        <taxon>Bionectriaceae</taxon>
        <taxon>Emericellopsis</taxon>
    </lineage>
</organism>
<evidence type="ECO:0000256" key="1">
    <source>
        <dbReference type="SAM" id="Phobius"/>
    </source>
</evidence>
<protein>
    <submittedName>
        <fullName evidence="2">Uncharacterized protein</fullName>
    </submittedName>
</protein>